<comment type="caution">
    <text evidence="2">The sequence shown here is derived from an EMBL/GenBank/DDBJ whole genome shotgun (WGS) entry which is preliminary data.</text>
</comment>
<gene>
    <name evidence="2" type="ORF">JG687_00006632</name>
</gene>
<evidence type="ECO:0000313" key="3">
    <source>
        <dbReference type="Proteomes" id="UP000688947"/>
    </source>
</evidence>
<accession>A0A8T1UJ18</accession>
<dbReference type="PANTHER" id="PTHR42254:SF1">
    <property type="entry name" value="CALCINEURIN-LIKE PHOSPHOESTERASE DOMAIN-CONTAINING PROTEIN"/>
    <property type="match status" value="1"/>
</dbReference>
<evidence type="ECO:0000313" key="2">
    <source>
        <dbReference type="EMBL" id="KAG6963323.1"/>
    </source>
</evidence>
<feature type="region of interest" description="Disordered" evidence="1">
    <location>
        <begin position="495"/>
        <end position="514"/>
    </location>
</feature>
<dbReference type="Proteomes" id="UP000688947">
    <property type="component" value="Unassembled WGS sequence"/>
</dbReference>
<evidence type="ECO:0000256" key="1">
    <source>
        <dbReference type="SAM" id="MobiDB-lite"/>
    </source>
</evidence>
<dbReference type="AlphaFoldDB" id="A0A8T1UJ18"/>
<proteinExistence type="predicted"/>
<dbReference type="VEuPathDB" id="FungiDB:PC110_g14052"/>
<dbReference type="EMBL" id="JAENGZ010000275">
    <property type="protein sequence ID" value="KAG6963323.1"/>
    <property type="molecule type" value="Genomic_DNA"/>
</dbReference>
<reference evidence="2" key="1">
    <citation type="submission" date="2021-01" db="EMBL/GenBank/DDBJ databases">
        <title>Phytophthora aleatoria, a newly-described species from Pinus radiata is distinct from Phytophthora cactorum isolates based on comparative genomics.</title>
        <authorList>
            <person name="Mcdougal R."/>
            <person name="Panda P."/>
            <person name="Williams N."/>
            <person name="Studholme D.J."/>
        </authorList>
    </citation>
    <scope>NUCLEOTIDE SEQUENCE</scope>
    <source>
        <strain evidence="2">NZFS 3830</strain>
    </source>
</reference>
<dbReference type="VEuPathDB" id="FungiDB:PC110_g14053"/>
<organism evidence="2 3">
    <name type="scientific">Phytophthora cactorum</name>
    <dbReference type="NCBI Taxonomy" id="29920"/>
    <lineage>
        <taxon>Eukaryota</taxon>
        <taxon>Sar</taxon>
        <taxon>Stramenopiles</taxon>
        <taxon>Oomycota</taxon>
        <taxon>Peronosporomycetes</taxon>
        <taxon>Peronosporales</taxon>
        <taxon>Peronosporaceae</taxon>
        <taxon>Phytophthora</taxon>
    </lineage>
</organism>
<feature type="compositionally biased region" description="Polar residues" evidence="1">
    <location>
        <begin position="498"/>
        <end position="511"/>
    </location>
</feature>
<evidence type="ECO:0008006" key="4">
    <source>
        <dbReference type="Google" id="ProtNLM"/>
    </source>
</evidence>
<name>A0A8T1UJ18_9STRA</name>
<dbReference type="OrthoDB" id="426586at2759"/>
<protein>
    <recommendedName>
        <fullName evidence="4">Calcineurin-like phosphoesterase domain-containing protein</fullName>
    </recommendedName>
</protein>
<sequence>MALLTDVEGNWQYVRNLLRQSSCLQLTTIGQEETLELRNDCVLVFGGDAGDKGDHTLKCYEQLVHLKEKHPDRVVLLVGNRDVNKIRLTSELNDTEMDLSSMAKEILEGPTWVAQDKRVTLKKFLADRQESQDESSGEVVNTKVNRLKWMLEHTMGAQGDFERRRAELKLRQEVGARKEVTDEDVVKSYLDSVKEGGVLREYLLHGSLAFVAHQTLFVHGGIINGDKNASLSALGRVPDEPSKRFESVLEWVDKLNAWYRNQVKEWIDHPTWNDDHCSRGGNELLKYVLPDYTGSVVMGRHLLPSGMPTPVPAEIASQLSESGIRRVIIGHTPHGNCPTVVKQHQQQQDTCAADRGSDGVVFEDVIMCDTGYSDSRAPDNRGSAASEVVVEPSGHVLVNGVLEDGRHIKYDPDEDLWVGRWLQDGTMVKARLVDNEASEEASYLVFQVENSYSYTYHYRTAEVSHVRLKNSLVQTSQTFRDHFHSKQELFRSIPVTGIGSNPTTRRGTPSKNYPKLLPTTVVTPALEEDIVRLERLNQCCKRVRIWRRQVTNPLLQYKQQLQNFGGKGGPGGASGSMILSKKPERRMHASLLMSMIVDMYEQRILSEVEGAASVDTSIDGVTSGCSSSVTSFQESFPEFVVRFLSQRSSNRRLAVDQLHSTVSTVLHTASNHARVRVFSSLCGIDDKFNPPEKIKVFLHILENLYRSKAAAIIGASGANTPRIEDISASIPLADVVFHNVGIAQNVAQQVINDLFRDNFYWNFRFWIVPCTELSVDCSWPDGVCDELQERVLTLATASRNTLLNAHRKIDGDAFLELLLDDWTTRAKQLYSLLETATDLEESTGNELLRSRQVTQDSRMQHHPTADEERQFFDQLIDEYWSAPVPWSSAKVQARIATLMPRRPLTQLQQFYAVYVAELPPSRRLWEWSNWRWETEWEWGALALATAKPEG</sequence>
<dbReference type="PANTHER" id="PTHR42254">
    <property type="entry name" value="METALLOPHOS DOMAIN-CONTAINING PROTEIN"/>
    <property type="match status" value="1"/>
</dbReference>